<dbReference type="InterPro" id="IPR029045">
    <property type="entry name" value="ClpP/crotonase-like_dom_sf"/>
</dbReference>
<evidence type="ECO:0000256" key="6">
    <source>
        <dbReference type="ARBA" id="ARBA00022825"/>
    </source>
</evidence>
<evidence type="ECO:0000256" key="5">
    <source>
        <dbReference type="ARBA" id="ARBA00022801"/>
    </source>
</evidence>
<keyword evidence="14" id="KW-1185">Reference proteome</keyword>
<comment type="subcellular location">
    <subcellularLocation>
        <location evidence="1 7">Cytoplasm</location>
    </subcellularLocation>
</comment>
<dbReference type="Pfam" id="PF26550">
    <property type="entry name" value="Tricorn_2nd"/>
    <property type="match status" value="1"/>
</dbReference>
<dbReference type="Pfam" id="PF14684">
    <property type="entry name" value="Tricorn_C1"/>
    <property type="match status" value="1"/>
</dbReference>
<dbReference type="InterPro" id="IPR005151">
    <property type="entry name" value="Tail-specific_protease"/>
</dbReference>
<feature type="domain" description="Tail specific protease" evidence="12">
    <location>
        <begin position="860"/>
        <end position="1055"/>
    </location>
</feature>
<name>A0A2N3I7M8_9BACT</name>
<keyword evidence="3 7" id="KW-0963">Cytoplasm</keyword>
<dbReference type="Gene3D" id="2.120.10.30">
    <property type="entry name" value="TolB, C-terminal domain"/>
    <property type="match status" value="1"/>
</dbReference>
<dbReference type="PIRSF" id="PIRSF036421">
    <property type="entry name" value="Tricorn_protease"/>
    <property type="match status" value="1"/>
</dbReference>
<dbReference type="InterPro" id="IPR036034">
    <property type="entry name" value="PDZ_sf"/>
</dbReference>
<keyword evidence="4 7" id="KW-0645">Protease</keyword>
<feature type="signal peptide" evidence="11">
    <location>
        <begin position="1"/>
        <end position="19"/>
    </location>
</feature>
<dbReference type="OrthoDB" id="9815657at2"/>
<feature type="chain" id="PRO_5014742588" description="Tricorn protease homolog" evidence="11">
    <location>
        <begin position="20"/>
        <end position="1082"/>
    </location>
</feature>
<dbReference type="PANTHER" id="PTHR43253:SF1">
    <property type="entry name" value="TRICORN PROTEASE HOMOLOG 2-RELATED"/>
    <property type="match status" value="1"/>
</dbReference>
<keyword evidence="6 7" id="KW-0720">Serine protease</keyword>
<comment type="similarity">
    <text evidence="2 7">Belongs to the peptidase S41B family.</text>
</comment>
<feature type="active site" description="Charge relay system" evidence="8">
    <location>
        <position position="770"/>
    </location>
</feature>
<comment type="function">
    <text evidence="7">Degrades oligopeptides.</text>
</comment>
<evidence type="ECO:0000256" key="11">
    <source>
        <dbReference type="SAM" id="SignalP"/>
    </source>
</evidence>
<proteinExistence type="inferred from homology"/>
<dbReference type="PANTHER" id="PTHR43253">
    <property type="entry name" value="TRICORN PROTEASE HOMOLOG 2-RELATED"/>
    <property type="match status" value="1"/>
</dbReference>
<dbReference type="SUPFAM" id="SSF75011">
    <property type="entry name" value="3-carboxy-cis,cis-mucoante lactonizing enzyme"/>
    <property type="match status" value="1"/>
</dbReference>
<evidence type="ECO:0000259" key="12">
    <source>
        <dbReference type="SMART" id="SM00245"/>
    </source>
</evidence>
<dbReference type="InterPro" id="IPR012393">
    <property type="entry name" value="Tricorn_protease"/>
</dbReference>
<dbReference type="GO" id="GO:0005737">
    <property type="term" value="C:cytoplasm"/>
    <property type="evidence" value="ECO:0007669"/>
    <property type="project" value="UniProtKB-SubCell"/>
</dbReference>
<dbReference type="Gene3D" id="2.120.10.60">
    <property type="entry name" value="Tricorn protease N-terminal domain"/>
    <property type="match status" value="2"/>
</dbReference>
<dbReference type="Gene3D" id="3.30.750.44">
    <property type="match status" value="1"/>
</dbReference>
<sequence length="1082" mass="123165">MLKKTFTLLLFLCFKQLQAQENPLWLRYPAISPDGQTIVFSYKGDLYRVPSAGGLAVPITLHEAHDFMPVWSKDGKSIAFASDRYGNFDVFVMPATGGEAKRLTFHSANDFPTDFTPDNQKVIFHSYRLQRAENMQFPRTEQLYSVSVNGGQAQMLLDLNAEHARYSPDGLLIVYQDWKGYEDKWRKHHTSSVTRDIWIYNTQKQSYQKISTFEGEDRNPIFSPDSKNVYFLSEKSNTLNIWKTGLNGKNPQQITNFEKHPVRFLSQANSGTFCFSWNGEIYTLQEGSQPRKVNIQIATDSRLNTERIVPISGGISEMALSPNGKEVAFVFRGEVFVSALQGGITKRITNTPEQERSVSFSPDGRSLVYAGERNGSWNIYQSSIASKDEPYFFNATLLKEEALVATNAEEFQPAYSPDGKEVAYLEERTTLKVYNITSKSTRTVLAGTYNYSYSDGDQYFAWSPDSQYLLATFVPKGGQIFMEEIALVKADGKSEPINLTQSGYDDGMPKWVMDGKAMIWTSDRDGMKNHASWGGERDVYAMFFDKATYDRFLLSKEELEILKEKEKETEKEKKETTQQTENKRDKKAKTDKTENSKNQWIIDLNDIENRKVRLTIHSARLADAVLSKDGEKLYYLARFEKDNDLWVTDLRTKETKILAKNAGNAMELSKDGKFLLTLGEGNIYKIDVESGKKETISIKAEMNLNYASEKSYIFDHAWRQVVKKFYVTDLHKVDWNFYYNEYKRFLPHINNNYDFSEMLSELLGELNASHTGCRFSPNAPNGDNTASLGVFYDDSYQGNGVKIAEIIAKSPLDNAKSRIKAGMIIEKIDGVEITPNFDFYSLLNRKAGKNTLLSVFDPNSKQRFEEVVKPISRSEEAELIYKRWVARQAQEVEKLSGGKVGYVHVRGMNDPSYRTVVEDVLGKHITKEALIVDTRFNGGGWLHDDLATFLSGKKYMTMIPREQAMGKEPMRKWSKPSVVLMSEGNYSDAHLFPVTYKAYQIGKTIGMPVPGTGTAVWWETQIDNTLVFGIPQVGMMDNQGKYMENNQLEPDIKIANDPAQLLKGKDQQLERAVKELLEIIAK</sequence>
<dbReference type="SMART" id="SM00245">
    <property type="entry name" value="TSPc"/>
    <property type="match status" value="1"/>
</dbReference>
<evidence type="ECO:0000313" key="14">
    <source>
        <dbReference type="Proteomes" id="UP000233387"/>
    </source>
</evidence>
<dbReference type="Pfam" id="PF03572">
    <property type="entry name" value="Peptidase_S41"/>
    <property type="match status" value="1"/>
</dbReference>
<evidence type="ECO:0000256" key="7">
    <source>
        <dbReference type="PIRNR" id="PIRNR036421"/>
    </source>
</evidence>
<dbReference type="CDD" id="cd07562">
    <property type="entry name" value="Peptidase_S41_TRI"/>
    <property type="match status" value="1"/>
</dbReference>
<keyword evidence="5 7" id="KW-0378">Hydrolase</keyword>
<protein>
    <recommendedName>
        <fullName evidence="7">Tricorn protease homolog</fullName>
        <ecNumber evidence="7">3.4.21.-</ecNumber>
    </recommendedName>
</protein>
<dbReference type="GO" id="GO:0008236">
    <property type="term" value="F:serine-type peptidase activity"/>
    <property type="evidence" value="ECO:0007669"/>
    <property type="project" value="UniProtKB-UniRule"/>
</dbReference>
<evidence type="ECO:0000256" key="10">
    <source>
        <dbReference type="SAM" id="MobiDB-lite"/>
    </source>
</evidence>
<keyword evidence="11" id="KW-0732">Signal</keyword>
<evidence type="ECO:0000256" key="3">
    <source>
        <dbReference type="ARBA" id="ARBA00022490"/>
    </source>
</evidence>
<accession>A0A2N3I7M8</accession>
<dbReference type="SUPFAM" id="SSF50156">
    <property type="entry name" value="PDZ domain-like"/>
    <property type="match status" value="1"/>
</dbReference>
<evidence type="ECO:0000256" key="8">
    <source>
        <dbReference type="PIRSR" id="PIRSR036421-1"/>
    </source>
</evidence>
<feature type="active site" description="Nucleophile" evidence="8">
    <location>
        <position position="987"/>
    </location>
</feature>
<dbReference type="Proteomes" id="UP000233387">
    <property type="component" value="Unassembled WGS sequence"/>
</dbReference>
<evidence type="ECO:0000256" key="1">
    <source>
        <dbReference type="ARBA" id="ARBA00004496"/>
    </source>
</evidence>
<dbReference type="AlphaFoldDB" id="A0A2N3I7M8"/>
<evidence type="ECO:0000313" key="13">
    <source>
        <dbReference type="EMBL" id="PKQ66299.1"/>
    </source>
</evidence>
<dbReference type="Pfam" id="PF26549">
    <property type="entry name" value="Tricorn_N"/>
    <property type="match status" value="1"/>
</dbReference>
<feature type="region of interest" description="Disordered" evidence="10">
    <location>
        <begin position="565"/>
        <end position="592"/>
    </location>
</feature>
<reference evidence="13 14" key="1">
    <citation type="submission" date="2017-06" db="EMBL/GenBank/DDBJ databases">
        <title>Raineya orbicola gen. nov., sp. nov. a slightly thermophilic bacterium of the phylum Bacteroidetes and the description of Raineyaceae fam. nov.</title>
        <authorList>
            <person name="Albuquerque L."/>
            <person name="Polonia A.R.M."/>
            <person name="Barroso C."/>
            <person name="Froufe H.J.C."/>
            <person name="Lage O."/>
            <person name="Lobo-Da-Cunha A."/>
            <person name="Egas C."/>
            <person name="Da Costa M.S."/>
        </authorList>
    </citation>
    <scope>NUCLEOTIDE SEQUENCE [LARGE SCALE GENOMIC DNA]</scope>
    <source>
        <strain evidence="13 14">SPSPC-11</strain>
    </source>
</reference>
<comment type="caution">
    <text evidence="13">The sequence shown here is derived from an EMBL/GenBank/DDBJ whole genome shotgun (WGS) entry which is preliminary data.</text>
</comment>
<gene>
    <name evidence="13" type="ORF">Rain11_2419</name>
</gene>
<feature type="site" description="Transition state stabilizer; via amide nitrogen" evidence="9">
    <location>
        <position position="988"/>
    </location>
</feature>
<evidence type="ECO:0000256" key="9">
    <source>
        <dbReference type="PIRSR" id="PIRSR036421-3"/>
    </source>
</evidence>
<dbReference type="InterPro" id="IPR028204">
    <property type="entry name" value="Tricorn_C1"/>
</dbReference>
<evidence type="ECO:0000256" key="4">
    <source>
        <dbReference type="ARBA" id="ARBA00022670"/>
    </source>
</evidence>
<dbReference type="Gene3D" id="3.90.226.10">
    <property type="entry name" value="2-enoyl-CoA Hydratase, Chain A, domain 1"/>
    <property type="match status" value="1"/>
</dbReference>
<evidence type="ECO:0000256" key="2">
    <source>
        <dbReference type="ARBA" id="ARBA00008524"/>
    </source>
</evidence>
<dbReference type="GO" id="GO:0006508">
    <property type="term" value="P:proteolysis"/>
    <property type="evidence" value="ECO:0007669"/>
    <property type="project" value="UniProtKB-UniRule"/>
</dbReference>
<organism evidence="13 14">
    <name type="scientific">Raineya orbicola</name>
    <dbReference type="NCBI Taxonomy" id="2016530"/>
    <lineage>
        <taxon>Bacteria</taxon>
        <taxon>Pseudomonadati</taxon>
        <taxon>Bacteroidota</taxon>
        <taxon>Cytophagia</taxon>
        <taxon>Cytophagales</taxon>
        <taxon>Raineyaceae</taxon>
        <taxon>Raineya</taxon>
    </lineage>
</organism>
<dbReference type="SUPFAM" id="SSF52096">
    <property type="entry name" value="ClpP/crotonase"/>
    <property type="match status" value="1"/>
</dbReference>
<dbReference type="InterPro" id="IPR011042">
    <property type="entry name" value="6-blade_b-propeller_TolB-like"/>
</dbReference>
<dbReference type="EC" id="3.4.21.-" evidence="7"/>
<feature type="active site" description="Charge relay system" evidence="8">
    <location>
        <position position="1044"/>
    </location>
</feature>
<dbReference type="SUPFAM" id="SSF82171">
    <property type="entry name" value="DPP6 N-terminal domain-like"/>
    <property type="match status" value="2"/>
</dbReference>
<dbReference type="Gene3D" id="2.30.42.10">
    <property type="match status" value="1"/>
</dbReference>
<dbReference type="EMBL" id="NKXO01000050">
    <property type="protein sequence ID" value="PKQ66299.1"/>
    <property type="molecule type" value="Genomic_DNA"/>
</dbReference>
<dbReference type="RefSeq" id="WP_101359680.1">
    <property type="nucleotide sequence ID" value="NZ_NKXO01000050.1"/>
</dbReference>